<evidence type="ECO:0000313" key="2">
    <source>
        <dbReference type="EMBL" id="NYI09768.1"/>
    </source>
</evidence>
<comment type="caution">
    <text evidence="2">The sequence shown here is derived from an EMBL/GenBank/DDBJ whole genome shotgun (WGS) entry which is preliminary data.</text>
</comment>
<gene>
    <name evidence="2" type="ORF">BKA05_001283</name>
</gene>
<keyword evidence="1" id="KW-1133">Transmembrane helix</keyword>
<evidence type="ECO:0000313" key="3">
    <source>
        <dbReference type="Proteomes" id="UP000537326"/>
    </source>
</evidence>
<reference evidence="2 3" key="1">
    <citation type="submission" date="2020-07" db="EMBL/GenBank/DDBJ databases">
        <title>Sequencing the genomes of 1000 actinobacteria strains.</title>
        <authorList>
            <person name="Klenk H.-P."/>
        </authorList>
    </citation>
    <scope>NUCLEOTIDE SEQUENCE [LARGE SCALE GENOMIC DNA]</scope>
    <source>
        <strain evidence="2 3">DSM 18248</strain>
    </source>
</reference>
<organism evidence="2 3">
    <name type="scientific">Nocardioides marinus</name>
    <dbReference type="NCBI Taxonomy" id="374514"/>
    <lineage>
        <taxon>Bacteria</taxon>
        <taxon>Bacillati</taxon>
        <taxon>Actinomycetota</taxon>
        <taxon>Actinomycetes</taxon>
        <taxon>Propionibacteriales</taxon>
        <taxon>Nocardioidaceae</taxon>
        <taxon>Nocardioides</taxon>
    </lineage>
</organism>
<dbReference type="Proteomes" id="UP000537326">
    <property type="component" value="Unassembled WGS sequence"/>
</dbReference>
<keyword evidence="1" id="KW-0472">Membrane</keyword>
<sequence>MSHASAPTPAPGDAGTLRLTGNRWRSLTVALVGAALVLVLGSWWATHPADLPVRDGHVTAVTTPGRPVYVGVYSGAADDRVLRVGGVHVHTDATVPVVVEPLLCRGGSVSVTSDAAAFCTELMPPDGQQLGPGDSLLVKVTGDEAGAAFVARVSVTFRSGLRVGTSPAGTSAVIAIVPPTS</sequence>
<dbReference type="RefSeq" id="WP_179530698.1">
    <property type="nucleotide sequence ID" value="NZ_BAAAPP010000009.1"/>
</dbReference>
<feature type="transmembrane region" description="Helical" evidence="1">
    <location>
        <begin position="27"/>
        <end position="45"/>
    </location>
</feature>
<dbReference type="EMBL" id="JACBZI010000001">
    <property type="protein sequence ID" value="NYI09768.1"/>
    <property type="molecule type" value="Genomic_DNA"/>
</dbReference>
<accession>A0A7Y9YCN6</accession>
<dbReference type="AlphaFoldDB" id="A0A7Y9YCN6"/>
<keyword evidence="3" id="KW-1185">Reference proteome</keyword>
<proteinExistence type="predicted"/>
<name>A0A7Y9YCN6_9ACTN</name>
<evidence type="ECO:0000256" key="1">
    <source>
        <dbReference type="SAM" id="Phobius"/>
    </source>
</evidence>
<protein>
    <submittedName>
        <fullName evidence="2">Uncharacterized protein</fullName>
    </submittedName>
</protein>
<keyword evidence="1" id="KW-0812">Transmembrane</keyword>